<accession>A1ZEY4</accession>
<name>A1ZEY4_MICM2</name>
<evidence type="ECO:0000313" key="2">
    <source>
        <dbReference type="EMBL" id="EAY31086.1"/>
    </source>
</evidence>
<evidence type="ECO:0000313" key="3">
    <source>
        <dbReference type="Proteomes" id="UP000004095"/>
    </source>
</evidence>
<feature type="transmembrane region" description="Helical" evidence="1">
    <location>
        <begin position="37"/>
        <end position="54"/>
    </location>
</feature>
<proteinExistence type="predicted"/>
<dbReference type="Proteomes" id="UP000004095">
    <property type="component" value="Unassembled WGS sequence"/>
</dbReference>
<evidence type="ECO:0000256" key="1">
    <source>
        <dbReference type="SAM" id="Phobius"/>
    </source>
</evidence>
<keyword evidence="1" id="KW-0812">Transmembrane</keyword>
<gene>
    <name evidence="2" type="ORF">M23134_07494</name>
</gene>
<keyword evidence="1" id="KW-1133">Transmembrane helix</keyword>
<comment type="caution">
    <text evidence="2">The sequence shown here is derived from an EMBL/GenBank/DDBJ whole genome shotgun (WGS) entry which is preliminary data.</text>
</comment>
<organism evidence="2 3">
    <name type="scientific">Microscilla marina ATCC 23134</name>
    <dbReference type="NCBI Taxonomy" id="313606"/>
    <lineage>
        <taxon>Bacteria</taxon>
        <taxon>Pseudomonadati</taxon>
        <taxon>Bacteroidota</taxon>
        <taxon>Cytophagia</taxon>
        <taxon>Cytophagales</taxon>
        <taxon>Microscillaceae</taxon>
        <taxon>Microscilla</taxon>
    </lineage>
</organism>
<protein>
    <submittedName>
        <fullName evidence="2">TonB</fullName>
    </submittedName>
</protein>
<sequence>MKAQADLKYTISNHSNPQKIMEFKKNPRVDIHQKRTLFFNIGLVIALFIVNSAFEWTTYDKASRIDLEVNKAEINNFDATQVIIREVKPPAPVIKPVAPAAKQNTLAEEMEEIEIAVDLTVDLNLP</sequence>
<reference evidence="2 3" key="1">
    <citation type="submission" date="2007-01" db="EMBL/GenBank/DDBJ databases">
        <authorList>
            <person name="Haygood M."/>
            <person name="Podell S."/>
            <person name="Anderson C."/>
            <person name="Hopkinson B."/>
            <person name="Roe K."/>
            <person name="Barbeau K."/>
            <person name="Gaasterland T."/>
            <person name="Ferriera S."/>
            <person name="Johnson J."/>
            <person name="Kravitz S."/>
            <person name="Beeson K."/>
            <person name="Sutton G."/>
            <person name="Rogers Y.-H."/>
            <person name="Friedman R."/>
            <person name="Frazier M."/>
            <person name="Venter J.C."/>
        </authorList>
    </citation>
    <scope>NUCLEOTIDE SEQUENCE [LARGE SCALE GENOMIC DNA]</scope>
    <source>
        <strain evidence="2 3">ATCC 23134</strain>
    </source>
</reference>
<dbReference type="AlphaFoldDB" id="A1ZEY4"/>
<keyword evidence="1" id="KW-0472">Membrane</keyword>
<dbReference type="EMBL" id="AAWS01000004">
    <property type="protein sequence ID" value="EAY31086.1"/>
    <property type="molecule type" value="Genomic_DNA"/>
</dbReference>
<keyword evidence="3" id="KW-1185">Reference proteome</keyword>